<dbReference type="InterPro" id="IPR006527">
    <property type="entry name" value="F-box-assoc_dom_typ1"/>
</dbReference>
<feature type="compositionally biased region" description="Polar residues" evidence="1">
    <location>
        <begin position="391"/>
        <end position="400"/>
    </location>
</feature>
<comment type="caution">
    <text evidence="4">The sequence shown here is derived from an EMBL/GenBank/DDBJ whole genome shotgun (WGS) entry which is preliminary data.</text>
</comment>
<dbReference type="PANTHER" id="PTHR31672:SF13">
    <property type="entry name" value="F-BOX PROTEIN CPR30-LIKE"/>
    <property type="match status" value="1"/>
</dbReference>
<reference evidence="4" key="1">
    <citation type="submission" date="2023-03" db="EMBL/GenBank/DDBJ databases">
        <title>Chromosome-scale reference genome and RAD-based genetic map of yellow starthistle (Centaurea solstitialis) reveal putative structural variation and QTLs associated with invader traits.</title>
        <authorList>
            <person name="Reatini B."/>
            <person name="Cang F.A."/>
            <person name="Jiang Q."/>
            <person name="Mckibben M.T.W."/>
            <person name="Barker M.S."/>
            <person name="Rieseberg L.H."/>
            <person name="Dlugosch K.M."/>
        </authorList>
    </citation>
    <scope>NUCLEOTIDE SEQUENCE</scope>
    <source>
        <strain evidence="4">CAN-66</strain>
        <tissue evidence="4">Leaf</tissue>
    </source>
</reference>
<dbReference type="PANTHER" id="PTHR31672">
    <property type="entry name" value="BNACNNG10540D PROTEIN"/>
    <property type="match status" value="1"/>
</dbReference>
<name>A0AA38WMA0_9ASTR</name>
<evidence type="ECO:0000313" key="5">
    <source>
        <dbReference type="Proteomes" id="UP001172457"/>
    </source>
</evidence>
<dbReference type="InterPro" id="IPR050796">
    <property type="entry name" value="SCF_F-box_component"/>
</dbReference>
<feature type="compositionally biased region" description="Basic and acidic residues" evidence="1">
    <location>
        <begin position="330"/>
        <end position="355"/>
    </location>
</feature>
<feature type="domain" description="F-box associated beta-propeller type 1" evidence="3">
    <location>
        <begin position="18"/>
        <end position="153"/>
    </location>
</feature>
<gene>
    <name evidence="4" type="ORF">OSB04_009588</name>
</gene>
<accession>A0AA38WMA0</accession>
<organism evidence="4 5">
    <name type="scientific">Centaurea solstitialis</name>
    <name type="common">yellow star-thistle</name>
    <dbReference type="NCBI Taxonomy" id="347529"/>
    <lineage>
        <taxon>Eukaryota</taxon>
        <taxon>Viridiplantae</taxon>
        <taxon>Streptophyta</taxon>
        <taxon>Embryophyta</taxon>
        <taxon>Tracheophyta</taxon>
        <taxon>Spermatophyta</taxon>
        <taxon>Magnoliopsida</taxon>
        <taxon>eudicotyledons</taxon>
        <taxon>Gunneridae</taxon>
        <taxon>Pentapetalae</taxon>
        <taxon>asterids</taxon>
        <taxon>campanulids</taxon>
        <taxon>Asterales</taxon>
        <taxon>Asteraceae</taxon>
        <taxon>Carduoideae</taxon>
        <taxon>Cardueae</taxon>
        <taxon>Centaureinae</taxon>
        <taxon>Centaurea</taxon>
    </lineage>
</organism>
<dbReference type="InterPro" id="IPR017887">
    <property type="entry name" value="TF_TCP_subgr"/>
</dbReference>
<evidence type="ECO:0000256" key="1">
    <source>
        <dbReference type="SAM" id="MobiDB-lite"/>
    </source>
</evidence>
<evidence type="ECO:0008006" key="6">
    <source>
        <dbReference type="Google" id="ProtNLM"/>
    </source>
</evidence>
<evidence type="ECO:0000313" key="4">
    <source>
        <dbReference type="EMBL" id="KAJ9554974.1"/>
    </source>
</evidence>
<protein>
    <recommendedName>
        <fullName evidence="6">F-box associated domain-containing protein</fullName>
    </recommendedName>
</protein>
<dbReference type="Proteomes" id="UP001172457">
    <property type="component" value="Chromosome 3"/>
</dbReference>
<keyword evidence="5" id="KW-1185">Reference proteome</keyword>
<feature type="compositionally biased region" description="Polar residues" evidence="1">
    <location>
        <begin position="360"/>
        <end position="375"/>
    </location>
</feature>
<dbReference type="InterPro" id="IPR017451">
    <property type="entry name" value="F-box-assoc_interact_dom"/>
</dbReference>
<proteinExistence type="predicted"/>
<dbReference type="AlphaFoldDB" id="A0AA38WMA0"/>
<evidence type="ECO:0000259" key="2">
    <source>
        <dbReference type="Pfam" id="PF03634"/>
    </source>
</evidence>
<feature type="region of interest" description="Disordered" evidence="1">
    <location>
        <begin position="466"/>
        <end position="485"/>
    </location>
</feature>
<feature type="compositionally biased region" description="Basic and acidic residues" evidence="1">
    <location>
        <begin position="472"/>
        <end position="485"/>
    </location>
</feature>
<dbReference type="EMBL" id="JARYMX010000003">
    <property type="protein sequence ID" value="KAJ9554974.1"/>
    <property type="molecule type" value="Genomic_DNA"/>
</dbReference>
<feature type="domain" description="TCP" evidence="2">
    <location>
        <begin position="252"/>
        <end position="350"/>
    </location>
</feature>
<feature type="region of interest" description="Disordered" evidence="1">
    <location>
        <begin position="301"/>
        <end position="401"/>
    </location>
</feature>
<evidence type="ECO:0000259" key="3">
    <source>
        <dbReference type="Pfam" id="PF07734"/>
    </source>
</evidence>
<sequence>MNGLVCVGIQKNSIDDEFSDIILWNPLTGEYKTLSKPIDTRCYSRYSMVFELYYTCSDDDYKILSITTDRNVYIYSLRFDSWRKLESTLDYEDRIPYAGDHNLLDEKLHFLRPLDTKGRCIIIRLDLKTEKFTKIPVPYAYEHKGLSLTVVRGCIELTLFLGSLLRLWMIEMWRMNVDGDWIKTGAISYSHSHNQLTKWCFMNPLSINGNWLGFSRNDICKVDLENDIEEDLWLNMYRYIDVLPRIYIETFVLGYDQPSKAVKWLLKAASTSIDKLPSISFRLLIRRFPASYRTTTAIATTGSNNNVSKSPACSSTSETSKGSGLSLSRSENRVKAQERATEMTSKKEKDKETDSARGSVRNQVNNISENDSFTDVLTGGINGTAVRRPNPTANPESRTTPMDYFFSRSPQPPSSHLIEMPPFNLTAGDNHHHNRNHQQDHHHFSFLQNSFALAVTTTVGGVGTISGQLSRSGKEEEGFEEREKI</sequence>
<feature type="compositionally biased region" description="Polar residues" evidence="1">
    <location>
        <begin position="301"/>
        <end position="329"/>
    </location>
</feature>
<dbReference type="Pfam" id="PF03634">
    <property type="entry name" value="TCP"/>
    <property type="match status" value="1"/>
</dbReference>
<dbReference type="NCBIfam" id="TIGR01640">
    <property type="entry name" value="F_box_assoc_1"/>
    <property type="match status" value="1"/>
</dbReference>
<dbReference type="Pfam" id="PF07734">
    <property type="entry name" value="FBA_1"/>
    <property type="match status" value="1"/>
</dbReference>